<dbReference type="Proteomes" id="UP000280696">
    <property type="component" value="Unassembled WGS sequence"/>
</dbReference>
<evidence type="ECO:0000313" key="2">
    <source>
        <dbReference type="Proteomes" id="UP000280696"/>
    </source>
</evidence>
<reference evidence="1 2" key="1">
    <citation type="submission" date="2018-09" db="EMBL/GenBank/DDBJ databases">
        <title>Murine metabolic-syndrome-specific gut microbial biobank.</title>
        <authorList>
            <person name="Liu C."/>
        </authorList>
    </citation>
    <scope>NUCLEOTIDE SEQUENCE [LARGE SCALE GENOMIC DNA]</scope>
    <source>
        <strain evidence="1 2">0.1xD8-82</strain>
    </source>
</reference>
<accession>A0A3A9A800</accession>
<dbReference type="EMBL" id="RAYQ01000039">
    <property type="protein sequence ID" value="RKI87527.1"/>
    <property type="molecule type" value="Genomic_DNA"/>
</dbReference>
<comment type="caution">
    <text evidence="1">The sequence shown here is derived from an EMBL/GenBank/DDBJ whole genome shotgun (WGS) entry which is preliminary data.</text>
</comment>
<sequence length="65" mass="7557">MFSKNKRKKVLSMEIITISREFGSGGGRELEIMVFAYNHDIEERDIEVQDMEITVSGKYTSVQKR</sequence>
<name>A0A3A9A800_9FIRM</name>
<keyword evidence="2" id="KW-1185">Reference proteome</keyword>
<evidence type="ECO:0000313" key="1">
    <source>
        <dbReference type="EMBL" id="RKI87527.1"/>
    </source>
</evidence>
<dbReference type="AlphaFoldDB" id="A0A3A9A800"/>
<proteinExistence type="predicted"/>
<gene>
    <name evidence="1" type="ORF">D7V94_20860</name>
</gene>
<protein>
    <submittedName>
        <fullName evidence="1">Uncharacterized protein</fullName>
    </submittedName>
</protein>
<organism evidence="1 2">
    <name type="scientific">Parablautia intestinalis</name>
    <dbReference type="NCBI Taxonomy" id="2320100"/>
    <lineage>
        <taxon>Bacteria</taxon>
        <taxon>Bacillati</taxon>
        <taxon>Bacillota</taxon>
        <taxon>Clostridia</taxon>
        <taxon>Lachnospirales</taxon>
        <taxon>Lachnospiraceae</taxon>
        <taxon>Parablautia</taxon>
    </lineage>
</organism>